<keyword evidence="3 9" id="KW-0245">EGF-like domain</keyword>
<evidence type="ECO:0000256" key="3">
    <source>
        <dbReference type="ARBA" id="ARBA00022536"/>
    </source>
</evidence>
<protein>
    <submittedName>
        <fullName evidence="13">Neurexin-4</fullName>
    </submittedName>
</protein>
<keyword evidence="8" id="KW-1015">Disulfide bond</keyword>
<dbReference type="Gene3D" id="2.60.120.260">
    <property type="entry name" value="Galactose-binding domain-like"/>
    <property type="match status" value="1"/>
</dbReference>
<evidence type="ECO:0000256" key="5">
    <source>
        <dbReference type="ARBA" id="ARBA00022729"/>
    </source>
</evidence>
<dbReference type="SMART" id="SM00282">
    <property type="entry name" value="LamG"/>
    <property type="match status" value="4"/>
</dbReference>
<dbReference type="PROSITE" id="PS01286">
    <property type="entry name" value="FA58C_2"/>
    <property type="match status" value="1"/>
</dbReference>
<evidence type="ECO:0000256" key="9">
    <source>
        <dbReference type="PROSITE-ProRule" id="PRU00076"/>
    </source>
</evidence>
<dbReference type="PANTHER" id="PTHR15036:SF91">
    <property type="entry name" value="NEUREXIN-4"/>
    <property type="match status" value="1"/>
</dbReference>
<dbReference type="InterPro" id="IPR000421">
    <property type="entry name" value="FA58C"/>
</dbReference>
<dbReference type="CDD" id="cd00057">
    <property type="entry name" value="FA58C"/>
    <property type="match status" value="1"/>
</dbReference>
<evidence type="ECO:0000256" key="2">
    <source>
        <dbReference type="ARBA" id="ARBA00010241"/>
    </source>
</evidence>
<organism evidence="13 14">
    <name type="scientific">Orchesella cincta</name>
    <name type="common">Springtail</name>
    <name type="synonym">Podura cincta</name>
    <dbReference type="NCBI Taxonomy" id="48709"/>
    <lineage>
        <taxon>Eukaryota</taxon>
        <taxon>Metazoa</taxon>
        <taxon>Ecdysozoa</taxon>
        <taxon>Arthropoda</taxon>
        <taxon>Hexapoda</taxon>
        <taxon>Collembola</taxon>
        <taxon>Entomobryomorpha</taxon>
        <taxon>Entomobryoidea</taxon>
        <taxon>Orchesellidae</taxon>
        <taxon>Orchesellinae</taxon>
        <taxon>Orchesella</taxon>
    </lineage>
</organism>
<evidence type="ECO:0000259" key="12">
    <source>
        <dbReference type="PROSITE" id="PS50026"/>
    </source>
</evidence>
<dbReference type="CDD" id="cd00054">
    <property type="entry name" value="EGF_CA"/>
    <property type="match status" value="1"/>
</dbReference>
<comment type="caution">
    <text evidence="9">Lacks conserved residue(s) required for the propagation of feature annotation.</text>
</comment>
<evidence type="ECO:0000313" key="14">
    <source>
        <dbReference type="Proteomes" id="UP000094527"/>
    </source>
</evidence>
<feature type="domain" description="Laminin G" evidence="11">
    <location>
        <begin position="326"/>
        <end position="520"/>
    </location>
</feature>
<dbReference type="PROSITE" id="PS50022">
    <property type="entry name" value="FA58C_3"/>
    <property type="match status" value="1"/>
</dbReference>
<proteinExistence type="inferred from homology"/>
<dbReference type="OMA" id="TCHTSMY"/>
<gene>
    <name evidence="13" type="ORF">Ocin01_19089</name>
</gene>
<feature type="domain" description="Laminin G" evidence="11">
    <location>
        <begin position="145"/>
        <end position="319"/>
    </location>
</feature>
<comment type="subcellular location">
    <subcellularLocation>
        <location evidence="1">Membrane</location>
        <topology evidence="1">Single-pass type I membrane protein</topology>
    </subcellularLocation>
</comment>
<keyword evidence="14" id="KW-1185">Reference proteome</keyword>
<keyword evidence="7" id="KW-0472">Membrane</keyword>
<dbReference type="PANTHER" id="PTHR15036">
    <property type="entry name" value="PIKACHURIN-LIKE PROTEIN"/>
    <property type="match status" value="1"/>
</dbReference>
<reference evidence="13 14" key="1">
    <citation type="journal article" date="2016" name="Genome Biol. Evol.">
        <title>Gene Family Evolution Reflects Adaptation to Soil Environmental Stressors in the Genome of the Collembolan Orchesella cincta.</title>
        <authorList>
            <person name="Faddeeva-Vakhrusheva A."/>
            <person name="Derks M.F."/>
            <person name="Anvar S.Y."/>
            <person name="Agamennone V."/>
            <person name="Suring W."/>
            <person name="Smit S."/>
            <person name="van Straalen N.M."/>
            <person name="Roelofs D."/>
        </authorList>
    </citation>
    <scope>NUCLEOTIDE SEQUENCE [LARGE SCALE GENOMIC DNA]</scope>
    <source>
        <tissue evidence="13">Mixed pool</tissue>
    </source>
</reference>
<dbReference type="PROSITE" id="PS50025">
    <property type="entry name" value="LAM_G_DOMAIN"/>
    <property type="match status" value="3"/>
</dbReference>
<comment type="similarity">
    <text evidence="2">Belongs to the neurexin family.</text>
</comment>
<evidence type="ECO:0000256" key="4">
    <source>
        <dbReference type="ARBA" id="ARBA00022692"/>
    </source>
</evidence>
<dbReference type="Pfam" id="PF00008">
    <property type="entry name" value="EGF"/>
    <property type="match status" value="1"/>
</dbReference>
<dbReference type="InterPro" id="IPR013320">
    <property type="entry name" value="ConA-like_dom_sf"/>
</dbReference>
<feature type="domain" description="F5/8 type C" evidence="10">
    <location>
        <begin position="35"/>
        <end position="139"/>
    </location>
</feature>
<evidence type="ECO:0000256" key="8">
    <source>
        <dbReference type="ARBA" id="ARBA00023157"/>
    </source>
</evidence>
<dbReference type="Pfam" id="PF00754">
    <property type="entry name" value="F5_F8_type_C"/>
    <property type="match status" value="1"/>
</dbReference>
<dbReference type="Gene3D" id="2.60.120.1000">
    <property type="match status" value="1"/>
</dbReference>
<dbReference type="InterPro" id="IPR050372">
    <property type="entry name" value="Neurexin-related_CASP"/>
</dbReference>
<dbReference type="AlphaFoldDB" id="A0A1D2M3P1"/>
<dbReference type="Proteomes" id="UP000094527">
    <property type="component" value="Unassembled WGS sequence"/>
</dbReference>
<name>A0A1D2M3P1_ORCCI</name>
<sequence length="1098" mass="125892">MMPPVNCLEKERTGPEDEFQKMLWEMSEIFLLAGNAWTPENSDIEQYLQIDLGSVKNITKIETLGNPHSFEFLKEYSILYSFNQLDYLFYKENDESNKGTPTGTANSNTFPTPIIAQYIRINPTRWRDRISMRVELYGCDYVSETLSFNGSSIVYRNLTQFPIRSRRDVINFRFRTAYADGVLIYSRGSQSDYFALQLVDNRLVLNINLGSNVIAGSLLDDNFWHDVSINRFLDRVSFTVDRVEVKETIKGDFQRMDLDKILYIGAVPNPDEGLIIAKNFSGCIENFYWNETNVIFNLKSPPTNEEWNRFYENHTMFTCPESNVVAVTFLPGTGTYVELKGYEVIQLLNVTFEFRTYQDYGVILYHKFTSVGFFKIYLEKSKLLVEMVTDTSPRLILDSFPTPFNDGLWHRVGFKISLNLLTFSVDGREVKTTRMVPYRVFTGGRFYRLLNLKYYRFLPLFLGTLIGLPPSIVFETTSSSNVSSGYVGCLRQISIDGNLRNPNDWKDNYCCKDTLRFDSCQMLDRCNPNPCEHGSKCKQTFTEFECDCRETGYTGATCHMPLYPISCQAYRNNHETSQKTEVIVDADGSGPLKPFPVTCQYYREGNTQTVIHHMNEDPTPVDGYDAPGSFVQTITYDGDFHQIEAVINRSVECRQFIKYECKNSRLFNTPVANLDLWSPNTWWVSRQNQPMDYWGGSFSGSMKCGCGTLGTCKMPDKWCNCDSGLETWLSDEGYLTDLAYLPVRALRIGDTGTVIDEKEGRYTLGLLVCSGDNAALTFPTPNDLSHSWIYFEFKTTTLNAVILHSKGATDYIKVEIIRGNLVKFQLESGSGPMAVNVQTSARLDDNEWHSVYVEKNRKEARLVVDGTQSSTVQQPTGHWQQKLMGLEWVVLANVILDACLNYGTCDEGYDHYTYDCPSGFLLGKTGEYLTLMVSSSGHLRLVFDFGFERQKLIFPDQNFATEQYHDVQISRMDSGTKIIMKPKIFTFDVKASADAQFNNIEYLYIGRNETMKEGFVGCISRVQFDDIYPLKYYFEESRPKNVYSYPGLQRLHDNNSLSSISFHVFNLRLFQLPPETLVEDFCVIEPVEHPTELDEEKI</sequence>
<evidence type="ECO:0000256" key="6">
    <source>
        <dbReference type="ARBA" id="ARBA00022989"/>
    </source>
</evidence>
<dbReference type="InterPro" id="IPR008979">
    <property type="entry name" value="Galactose-bd-like_sf"/>
</dbReference>
<accession>A0A1D2M3P1</accession>
<evidence type="ECO:0000313" key="13">
    <source>
        <dbReference type="EMBL" id="ODM87593.1"/>
    </source>
</evidence>
<dbReference type="InterPro" id="IPR000742">
    <property type="entry name" value="EGF"/>
</dbReference>
<dbReference type="Gene3D" id="2.10.25.10">
    <property type="entry name" value="Laminin"/>
    <property type="match status" value="1"/>
</dbReference>
<dbReference type="PROSITE" id="PS50026">
    <property type="entry name" value="EGF_3"/>
    <property type="match status" value="1"/>
</dbReference>
<evidence type="ECO:0000259" key="11">
    <source>
        <dbReference type="PROSITE" id="PS50025"/>
    </source>
</evidence>
<dbReference type="Gene3D" id="2.60.120.200">
    <property type="match status" value="4"/>
</dbReference>
<keyword evidence="4" id="KW-0812">Transmembrane</keyword>
<evidence type="ECO:0000259" key="10">
    <source>
        <dbReference type="PROSITE" id="PS50022"/>
    </source>
</evidence>
<dbReference type="EMBL" id="LJIJ01005001">
    <property type="protein sequence ID" value="ODM87593.1"/>
    <property type="molecule type" value="Genomic_DNA"/>
</dbReference>
<dbReference type="GO" id="GO:0016020">
    <property type="term" value="C:membrane"/>
    <property type="evidence" value="ECO:0007669"/>
    <property type="project" value="UniProtKB-SubCell"/>
</dbReference>
<dbReference type="SUPFAM" id="SSF49899">
    <property type="entry name" value="Concanavalin A-like lectins/glucanases"/>
    <property type="match status" value="4"/>
</dbReference>
<feature type="domain" description="EGF-like" evidence="12">
    <location>
        <begin position="522"/>
        <end position="559"/>
    </location>
</feature>
<dbReference type="InterPro" id="IPR001791">
    <property type="entry name" value="Laminin_G"/>
</dbReference>
<keyword evidence="6" id="KW-1133">Transmembrane helix</keyword>
<feature type="domain" description="Laminin G" evidence="11">
    <location>
        <begin position="765"/>
        <end position="1082"/>
    </location>
</feature>
<dbReference type="SMART" id="SM00231">
    <property type="entry name" value="FA58C"/>
    <property type="match status" value="1"/>
</dbReference>
<evidence type="ECO:0000256" key="7">
    <source>
        <dbReference type="ARBA" id="ARBA00023136"/>
    </source>
</evidence>
<comment type="caution">
    <text evidence="13">The sequence shown here is derived from an EMBL/GenBank/DDBJ whole genome shotgun (WGS) entry which is preliminary data.</text>
</comment>
<dbReference type="SUPFAM" id="SSF49785">
    <property type="entry name" value="Galactose-binding domain-like"/>
    <property type="match status" value="1"/>
</dbReference>
<keyword evidence="5" id="KW-0732">Signal</keyword>
<dbReference type="STRING" id="48709.A0A1D2M3P1"/>
<dbReference type="CDD" id="cd00110">
    <property type="entry name" value="LamG"/>
    <property type="match status" value="3"/>
</dbReference>
<evidence type="ECO:0000256" key="1">
    <source>
        <dbReference type="ARBA" id="ARBA00004479"/>
    </source>
</evidence>
<dbReference type="OrthoDB" id="26719at2759"/>
<dbReference type="Pfam" id="PF02210">
    <property type="entry name" value="Laminin_G_2"/>
    <property type="match status" value="4"/>
</dbReference>